<dbReference type="RefSeq" id="WP_359780582.1">
    <property type="nucleotide sequence ID" value="NZ_JBEYRR010000008.1"/>
</dbReference>
<dbReference type="InterPro" id="IPR029063">
    <property type="entry name" value="SAM-dependent_MTases_sf"/>
</dbReference>
<dbReference type="EC" id="2.1.1.-" evidence="1"/>
<dbReference type="Pfam" id="PF04672">
    <property type="entry name" value="Methyltransf_19"/>
    <property type="match status" value="1"/>
</dbReference>
<reference evidence="1 2" key="1">
    <citation type="submission" date="2024-06" db="EMBL/GenBank/DDBJ databases">
        <title>The Natural Products Discovery Center: Release of the First 8490 Sequenced Strains for Exploring Actinobacteria Biosynthetic Diversity.</title>
        <authorList>
            <person name="Kalkreuter E."/>
            <person name="Kautsar S.A."/>
            <person name="Yang D."/>
            <person name="Bader C.D."/>
            <person name="Teijaro C.N."/>
            <person name="Fluegel L."/>
            <person name="Davis C.M."/>
            <person name="Simpson J.R."/>
            <person name="Lauterbach L."/>
            <person name="Steele A.D."/>
            <person name="Gui C."/>
            <person name="Meng S."/>
            <person name="Li G."/>
            <person name="Viehrig K."/>
            <person name="Ye F."/>
            <person name="Su P."/>
            <person name="Kiefer A.F."/>
            <person name="Nichols A."/>
            <person name="Cepeda A.J."/>
            <person name="Yan W."/>
            <person name="Fan B."/>
            <person name="Jiang Y."/>
            <person name="Adhikari A."/>
            <person name="Zheng C.-J."/>
            <person name="Schuster L."/>
            <person name="Cowan T.M."/>
            <person name="Smanski M.J."/>
            <person name="Chevrette M.G."/>
            <person name="De Carvalho L.P.S."/>
            <person name="Shen B."/>
        </authorList>
    </citation>
    <scope>NUCLEOTIDE SEQUENCE [LARGE SCALE GENOMIC DNA]</scope>
    <source>
        <strain evidence="1 2">NPDC047833</strain>
    </source>
</reference>
<comment type="caution">
    <text evidence="1">The sequence shown here is derived from an EMBL/GenBank/DDBJ whole genome shotgun (WGS) entry which is preliminary data.</text>
</comment>
<proteinExistence type="predicted"/>
<evidence type="ECO:0000313" key="1">
    <source>
        <dbReference type="EMBL" id="MEW2365466.1"/>
    </source>
</evidence>
<evidence type="ECO:0000313" key="2">
    <source>
        <dbReference type="Proteomes" id="UP001553843"/>
    </source>
</evidence>
<keyword evidence="1" id="KW-0808">Transferase</keyword>
<keyword evidence="1" id="KW-0489">Methyltransferase</keyword>
<dbReference type="EMBL" id="JBEYRS010000012">
    <property type="protein sequence ID" value="MEW2365466.1"/>
    <property type="molecule type" value="Genomic_DNA"/>
</dbReference>
<dbReference type="GO" id="GO:0032259">
    <property type="term" value="P:methylation"/>
    <property type="evidence" value="ECO:0007669"/>
    <property type="project" value="UniProtKB-KW"/>
</dbReference>
<gene>
    <name evidence="1" type="ORF">AB0887_26395</name>
</gene>
<dbReference type="Gene3D" id="3.40.50.150">
    <property type="entry name" value="Vaccinia Virus protein VP39"/>
    <property type="match status" value="1"/>
</dbReference>
<accession>A0ABV3M2L4</accession>
<keyword evidence="2" id="KW-1185">Reference proteome</keyword>
<protein>
    <submittedName>
        <fullName evidence="1">SAM-dependent methyltransferase</fullName>
        <ecNumber evidence="1">2.1.1.-</ecNumber>
    </submittedName>
</protein>
<organism evidence="1 2">
    <name type="scientific">Streptomyces huasconensis</name>
    <dbReference type="NCBI Taxonomy" id="1854574"/>
    <lineage>
        <taxon>Bacteria</taxon>
        <taxon>Bacillati</taxon>
        <taxon>Actinomycetota</taxon>
        <taxon>Actinomycetes</taxon>
        <taxon>Kitasatosporales</taxon>
        <taxon>Streptomycetaceae</taxon>
        <taxon>Streptomyces</taxon>
    </lineage>
</organism>
<name>A0ABV3M2L4_9ACTN</name>
<dbReference type="GO" id="GO:0008168">
    <property type="term" value="F:methyltransferase activity"/>
    <property type="evidence" value="ECO:0007669"/>
    <property type="project" value="UniProtKB-KW"/>
</dbReference>
<sequence>MTEIDTSVPHSARIWNYWLGGKDNYPVDEEAGDAYSAVFPGIVAVARGSRAFLRRALTHLVTEAGIRQFLDVGTGLPTVDNTHEVAQRLAPESRIVYVDHDPMVLAHARALLTSTPEGATAYVDADVADPDRILAAAAATLDLARPTALILSNILGHVADHARARSVVAHLMGALPSGSFLCLNDGSRGVDAAYERAQDAYNESGAVPYHLRPVDEIAAFFDGLELLDPGVVPVTLWRPEAASPAPEPIGEHGGLARKP</sequence>
<dbReference type="PIRSF" id="PIRSF017393">
    <property type="entry name" value="MTase_SAV2177"/>
    <property type="match status" value="1"/>
</dbReference>
<dbReference type="Proteomes" id="UP001553843">
    <property type="component" value="Unassembled WGS sequence"/>
</dbReference>
<dbReference type="InterPro" id="IPR006764">
    <property type="entry name" value="SAM_dep_MeTrfase_SAV2177_type"/>
</dbReference>
<dbReference type="SUPFAM" id="SSF53335">
    <property type="entry name" value="S-adenosyl-L-methionine-dependent methyltransferases"/>
    <property type="match status" value="1"/>
</dbReference>